<evidence type="ECO:0000259" key="2">
    <source>
        <dbReference type="Pfam" id="PF00144"/>
    </source>
</evidence>
<dbReference type="OrthoDB" id="9793489at2"/>
<proteinExistence type="predicted"/>
<dbReference type="PANTHER" id="PTHR46825">
    <property type="entry name" value="D-ALANYL-D-ALANINE-CARBOXYPEPTIDASE/ENDOPEPTIDASE AMPH"/>
    <property type="match status" value="1"/>
</dbReference>
<gene>
    <name evidence="3" type="ORF">SAMN05421593_0978</name>
</gene>
<feature type="domain" description="Beta-lactamase-related" evidence="2">
    <location>
        <begin position="43"/>
        <end position="360"/>
    </location>
</feature>
<dbReference type="SUPFAM" id="SSF56601">
    <property type="entry name" value="beta-lactamase/transpeptidase-like"/>
    <property type="match status" value="1"/>
</dbReference>
<keyword evidence="1" id="KW-0732">Signal</keyword>
<dbReference type="STRING" id="680127.SAMN05421593_0978"/>
<dbReference type="InterPro" id="IPR012338">
    <property type="entry name" value="Beta-lactam/transpept-like"/>
</dbReference>
<evidence type="ECO:0000313" key="4">
    <source>
        <dbReference type="Proteomes" id="UP000198561"/>
    </source>
</evidence>
<accession>A0A1H6H286</accession>
<organism evidence="3 4">
    <name type="scientific">Chryseobacterium culicis</name>
    <dbReference type="NCBI Taxonomy" id="680127"/>
    <lineage>
        <taxon>Bacteria</taxon>
        <taxon>Pseudomonadati</taxon>
        <taxon>Bacteroidota</taxon>
        <taxon>Flavobacteriia</taxon>
        <taxon>Flavobacteriales</taxon>
        <taxon>Weeksellaceae</taxon>
        <taxon>Chryseobacterium group</taxon>
        <taxon>Chryseobacterium</taxon>
    </lineage>
</organism>
<feature type="chain" id="PRO_5011720109" evidence="1">
    <location>
        <begin position="19"/>
        <end position="373"/>
    </location>
</feature>
<dbReference type="InterPro" id="IPR001466">
    <property type="entry name" value="Beta-lactam-related"/>
</dbReference>
<dbReference type="EMBL" id="FNWQ01000001">
    <property type="protein sequence ID" value="SEH29342.1"/>
    <property type="molecule type" value="Genomic_DNA"/>
</dbReference>
<dbReference type="InterPro" id="IPR050491">
    <property type="entry name" value="AmpC-like"/>
</dbReference>
<evidence type="ECO:0000256" key="1">
    <source>
        <dbReference type="SAM" id="SignalP"/>
    </source>
</evidence>
<sequence length="373" mass="41715">MKIKILLPIFFAPFVMNAQTKKTATDNRLVTDLDKMVQKEALAYMQNPARVGISIGVIKDGKSYFYNYGTTELGKSELPTSKSLYEIASITKTFTGTLLAHALADGKIKMSDDIRKYLDGNYPNLEFEKHPITIGNLTNHSSGLPQFLPDQSETFKKPMDSVALALSDFYKNYSKKKFYEDLHQAKIDFVPGTEYKYSNTGTQIAGDILEKVYHKSYADLLSEFITKPLNMNQTILGTNSAQLLTCYNETGKVMPRNFTTVFAPAGGIVTNTEDLVKYMQYHLDESNHYVKTSHTPLVKGEGDGIGLYWRIHNYEDGSKTVYHTGGTFGFSSVLQIYPSKNMGVVILSNESDGESQGKLQDIADNLLRNSSKK</sequence>
<dbReference type="Proteomes" id="UP000198561">
    <property type="component" value="Unassembled WGS sequence"/>
</dbReference>
<dbReference type="AlphaFoldDB" id="A0A1H6H286"/>
<dbReference type="Gene3D" id="3.40.710.10">
    <property type="entry name" value="DD-peptidase/beta-lactamase superfamily"/>
    <property type="match status" value="1"/>
</dbReference>
<reference evidence="3 4" key="1">
    <citation type="submission" date="2016-10" db="EMBL/GenBank/DDBJ databases">
        <authorList>
            <person name="de Groot N.N."/>
        </authorList>
    </citation>
    <scope>NUCLEOTIDE SEQUENCE [LARGE SCALE GENOMIC DNA]</scope>
    <source>
        <strain evidence="3 4">DSM 23031</strain>
    </source>
</reference>
<protein>
    <submittedName>
        <fullName evidence="3">CubicO group peptidase, beta-lactamase class C family</fullName>
    </submittedName>
</protein>
<dbReference type="RefSeq" id="WP_089690150.1">
    <property type="nucleotide sequence ID" value="NZ_FNWQ01000001.1"/>
</dbReference>
<name>A0A1H6H286_CHRCI</name>
<dbReference type="Pfam" id="PF00144">
    <property type="entry name" value="Beta-lactamase"/>
    <property type="match status" value="1"/>
</dbReference>
<evidence type="ECO:0000313" key="3">
    <source>
        <dbReference type="EMBL" id="SEH29342.1"/>
    </source>
</evidence>
<feature type="signal peptide" evidence="1">
    <location>
        <begin position="1"/>
        <end position="18"/>
    </location>
</feature>
<dbReference type="PANTHER" id="PTHR46825:SF9">
    <property type="entry name" value="BETA-LACTAMASE-RELATED DOMAIN-CONTAINING PROTEIN"/>
    <property type="match status" value="1"/>
</dbReference>